<keyword evidence="2" id="KW-0472">Membrane</keyword>
<dbReference type="Proteomes" id="UP000555564">
    <property type="component" value="Unassembled WGS sequence"/>
</dbReference>
<dbReference type="AlphaFoldDB" id="A0A7X0IH14"/>
<gene>
    <name evidence="3" type="ORF">BJ992_004219</name>
</gene>
<feature type="region of interest" description="Disordered" evidence="1">
    <location>
        <begin position="1"/>
        <end position="109"/>
    </location>
</feature>
<organism evidence="3 4">
    <name type="scientific">Sphaerisporangium rubeum</name>
    <dbReference type="NCBI Taxonomy" id="321317"/>
    <lineage>
        <taxon>Bacteria</taxon>
        <taxon>Bacillati</taxon>
        <taxon>Actinomycetota</taxon>
        <taxon>Actinomycetes</taxon>
        <taxon>Streptosporangiales</taxon>
        <taxon>Streptosporangiaceae</taxon>
        <taxon>Sphaerisporangium</taxon>
    </lineage>
</organism>
<feature type="transmembrane region" description="Helical" evidence="2">
    <location>
        <begin position="155"/>
        <end position="175"/>
    </location>
</feature>
<feature type="compositionally biased region" description="Basic and acidic residues" evidence="1">
    <location>
        <begin position="1"/>
        <end position="18"/>
    </location>
</feature>
<protein>
    <submittedName>
        <fullName evidence="3">Uncharacterized protein</fullName>
    </submittedName>
</protein>
<evidence type="ECO:0000256" key="1">
    <source>
        <dbReference type="SAM" id="MobiDB-lite"/>
    </source>
</evidence>
<sequence length="192" mass="20375">MTPDNSRPDPTPHEETSRSADPLNEETPATADTSRPASHDETPAAADVSRPTSHEDSPLAADTSRSAGTSPHLTEATRQDDPPPSDRTPLDDWTGSVEADSTTPESAADRAAKGRAARLFDIRRIIGGLFLVYGVILVITGIVDGNDAVTKAEGIRVNLWTGIGMIVVAGVFIGWERLRPVEISPSEDDPAT</sequence>
<accession>A0A7X0IH14</accession>
<keyword evidence="4" id="KW-1185">Reference proteome</keyword>
<keyword evidence="2" id="KW-0812">Transmembrane</keyword>
<comment type="caution">
    <text evidence="3">The sequence shown here is derived from an EMBL/GenBank/DDBJ whole genome shotgun (WGS) entry which is preliminary data.</text>
</comment>
<feature type="compositionally biased region" description="Polar residues" evidence="1">
    <location>
        <begin position="63"/>
        <end position="72"/>
    </location>
</feature>
<reference evidence="3 4" key="1">
    <citation type="submission" date="2020-08" db="EMBL/GenBank/DDBJ databases">
        <title>Sequencing the genomes of 1000 actinobacteria strains.</title>
        <authorList>
            <person name="Klenk H.-P."/>
        </authorList>
    </citation>
    <scope>NUCLEOTIDE SEQUENCE [LARGE SCALE GENOMIC DNA]</scope>
    <source>
        <strain evidence="3 4">DSM 44936</strain>
    </source>
</reference>
<evidence type="ECO:0000256" key="2">
    <source>
        <dbReference type="SAM" id="Phobius"/>
    </source>
</evidence>
<evidence type="ECO:0000313" key="4">
    <source>
        <dbReference type="Proteomes" id="UP000555564"/>
    </source>
</evidence>
<dbReference type="EMBL" id="JACHIU010000001">
    <property type="protein sequence ID" value="MBB6474788.1"/>
    <property type="molecule type" value="Genomic_DNA"/>
</dbReference>
<keyword evidence="2" id="KW-1133">Transmembrane helix</keyword>
<feature type="transmembrane region" description="Helical" evidence="2">
    <location>
        <begin position="125"/>
        <end position="143"/>
    </location>
</feature>
<dbReference type="RefSeq" id="WP_184983600.1">
    <property type="nucleotide sequence ID" value="NZ_BAAALO010000058.1"/>
</dbReference>
<evidence type="ECO:0000313" key="3">
    <source>
        <dbReference type="EMBL" id="MBB6474788.1"/>
    </source>
</evidence>
<proteinExistence type="predicted"/>
<name>A0A7X0IH14_9ACTN</name>